<dbReference type="Gene3D" id="2.170.130.10">
    <property type="entry name" value="TonB-dependent receptor, plug domain"/>
    <property type="match status" value="1"/>
</dbReference>
<evidence type="ECO:0000313" key="1">
    <source>
        <dbReference type="EMBL" id="OBQ15432.1"/>
    </source>
</evidence>
<protein>
    <recommendedName>
        <fullName evidence="3">TonB-dependent receptor plug domain-containing protein</fullName>
    </recommendedName>
</protein>
<accession>A0A1B7VFM3</accession>
<feature type="non-terminal residue" evidence="1">
    <location>
        <position position="163"/>
    </location>
</feature>
<evidence type="ECO:0000313" key="2">
    <source>
        <dbReference type="Proteomes" id="UP000092382"/>
    </source>
</evidence>
<organism evidence="1 2">
    <name type="scientific">Aphanizomenon flos-aquae LD13</name>
    <dbReference type="NCBI Taxonomy" id="1710894"/>
    <lineage>
        <taxon>Bacteria</taxon>
        <taxon>Bacillati</taxon>
        <taxon>Cyanobacteriota</taxon>
        <taxon>Cyanophyceae</taxon>
        <taxon>Nostocales</taxon>
        <taxon>Aphanizomenonaceae</taxon>
        <taxon>Aphanizomenon</taxon>
    </lineage>
</organism>
<name>A0A1B7VFM3_APHFL</name>
<dbReference type="EMBL" id="LJOY01000198">
    <property type="protein sequence ID" value="OBQ15432.1"/>
    <property type="molecule type" value="Genomic_DNA"/>
</dbReference>
<evidence type="ECO:0008006" key="3">
    <source>
        <dbReference type="Google" id="ProtNLM"/>
    </source>
</evidence>
<dbReference type="Proteomes" id="UP000092382">
    <property type="component" value="Unassembled WGS sequence"/>
</dbReference>
<proteinExistence type="predicted"/>
<dbReference type="SUPFAM" id="SSF56935">
    <property type="entry name" value="Porins"/>
    <property type="match status" value="1"/>
</dbReference>
<comment type="caution">
    <text evidence="1">The sequence shown here is derived from an EMBL/GenBank/DDBJ whole genome shotgun (WGS) entry which is preliminary data.</text>
</comment>
<dbReference type="AlphaFoldDB" id="A0A1B7VFM3"/>
<reference evidence="1 2" key="1">
    <citation type="submission" date="2015-09" db="EMBL/GenBank/DDBJ databases">
        <title>Whole genome shotgun sequence assembly of Aphanizomenon flos-aquae UKL13.</title>
        <authorList>
            <person name="Driscoll C."/>
        </authorList>
    </citation>
    <scope>NUCLEOTIDE SEQUENCE [LARGE SCALE GENOMIC DNA]</scope>
    <source>
        <strain evidence="1">MDT13</strain>
    </source>
</reference>
<sequence>MYKRQVSNNANLQTTLTILNSGPNALPQFSSTAGRGLDLRQIPADQIESVEVIRGVPSARHGDLTAGAILVTSRAGAQAPEFRVRANPQTIEASTVAGWGRATRDGFALDANVVSSQDDPRSTLDRFTRYTMQGAFTHERPILGASLRVRAFSAVDESRQDPD</sequence>
<dbReference type="InterPro" id="IPR037066">
    <property type="entry name" value="Plug_dom_sf"/>
</dbReference>
<gene>
    <name evidence="1" type="ORF">AN481_19695</name>
</gene>